<dbReference type="Proteomes" id="UP000003344">
    <property type="component" value="Unassembled WGS sequence"/>
</dbReference>
<sequence length="43" mass="5192">MIEELIVWTLHISDNFRRPFDLYCVAVMMSRREMVADNVLMFV</sequence>
<dbReference type="AlphaFoldDB" id="D2ZYV0"/>
<evidence type="ECO:0000313" key="2">
    <source>
        <dbReference type="Proteomes" id="UP000003344"/>
    </source>
</evidence>
<proteinExistence type="predicted"/>
<dbReference type="EMBL" id="ACDX02000015">
    <property type="protein sequence ID" value="EFC87742.1"/>
    <property type="molecule type" value="Genomic_DNA"/>
</dbReference>
<name>D2ZYV0_NEIM2</name>
<evidence type="ECO:0000313" key="1">
    <source>
        <dbReference type="EMBL" id="EFC87742.1"/>
    </source>
</evidence>
<dbReference type="STRING" id="546266.NEIMUCOT_05815"/>
<comment type="caution">
    <text evidence="1">The sequence shown here is derived from an EMBL/GenBank/DDBJ whole genome shotgun (WGS) entry which is preliminary data.</text>
</comment>
<reference evidence="1 2" key="1">
    <citation type="submission" date="2009-10" db="EMBL/GenBank/DDBJ databases">
        <authorList>
            <person name="Weinstock G."/>
            <person name="Sodergren E."/>
            <person name="Clifton S."/>
            <person name="Fulton L."/>
            <person name="Fulton B."/>
            <person name="Courtney L."/>
            <person name="Fronick C."/>
            <person name="Harrison M."/>
            <person name="Strong C."/>
            <person name="Farmer C."/>
            <person name="Delahaunty K."/>
            <person name="Markovic C."/>
            <person name="Hall O."/>
            <person name="Minx P."/>
            <person name="Tomlinson C."/>
            <person name="Mitreva M."/>
            <person name="Nelson J."/>
            <person name="Hou S."/>
            <person name="Wollam A."/>
            <person name="Pepin K.H."/>
            <person name="Johnson M."/>
            <person name="Bhonagiri V."/>
            <person name="Nash W.E."/>
            <person name="Warren W."/>
            <person name="Chinwalla A."/>
            <person name="Mardis E.R."/>
            <person name="Wilson R.K."/>
        </authorList>
    </citation>
    <scope>NUCLEOTIDE SEQUENCE [LARGE SCALE GENOMIC DNA]</scope>
    <source>
        <strain evidence="2">ATCC 25996 / DSM 4631 / NCTC 10774 / M26</strain>
    </source>
</reference>
<gene>
    <name evidence="1" type="ORF">NEIMUCOT_05815</name>
</gene>
<protein>
    <submittedName>
        <fullName evidence="1">Uncharacterized protein</fullName>
    </submittedName>
</protein>
<accession>D2ZYV0</accession>
<organism evidence="1 2">
    <name type="scientific">Neisseria mucosa (strain ATCC 25996 / DSM 4631 / NCTC 10774 / M26)</name>
    <dbReference type="NCBI Taxonomy" id="546266"/>
    <lineage>
        <taxon>Bacteria</taxon>
        <taxon>Pseudomonadati</taxon>
        <taxon>Pseudomonadota</taxon>
        <taxon>Betaproteobacteria</taxon>
        <taxon>Neisseriales</taxon>
        <taxon>Neisseriaceae</taxon>
        <taxon>Neisseria</taxon>
    </lineage>
</organism>